<protein>
    <recommendedName>
        <fullName evidence="1">Mos1 transposase HTH domain-containing protein</fullName>
    </recommendedName>
</protein>
<keyword evidence="3" id="KW-1185">Reference proteome</keyword>
<dbReference type="EMBL" id="CP092868">
    <property type="protein sequence ID" value="UYV69281.1"/>
    <property type="molecule type" value="Genomic_DNA"/>
</dbReference>
<evidence type="ECO:0000259" key="1">
    <source>
        <dbReference type="Pfam" id="PF17906"/>
    </source>
</evidence>
<dbReference type="Gene3D" id="1.10.10.1450">
    <property type="match status" value="1"/>
</dbReference>
<proteinExistence type="predicted"/>
<reference evidence="2 3" key="1">
    <citation type="submission" date="2022-01" db="EMBL/GenBank/DDBJ databases">
        <title>A chromosomal length assembly of Cordylochernes scorpioides.</title>
        <authorList>
            <person name="Zeh D."/>
            <person name="Zeh J."/>
        </authorList>
    </citation>
    <scope>NUCLEOTIDE SEQUENCE [LARGE SCALE GENOMIC DNA]</scope>
    <source>
        <strain evidence="2">IN4F17</strain>
        <tissue evidence="2">Whole Body</tissue>
    </source>
</reference>
<dbReference type="Pfam" id="PF17906">
    <property type="entry name" value="HTH_48"/>
    <property type="match status" value="1"/>
</dbReference>
<evidence type="ECO:0000313" key="2">
    <source>
        <dbReference type="EMBL" id="UYV69281.1"/>
    </source>
</evidence>
<evidence type="ECO:0000313" key="3">
    <source>
        <dbReference type="Proteomes" id="UP001235939"/>
    </source>
</evidence>
<feature type="domain" description="Mos1 transposase HTH" evidence="1">
    <location>
        <begin position="55"/>
        <end position="93"/>
    </location>
</feature>
<accession>A0ABY6KKA4</accession>
<dbReference type="InterPro" id="IPR041426">
    <property type="entry name" value="Mos1_HTH"/>
</dbReference>
<dbReference type="Proteomes" id="UP001235939">
    <property type="component" value="Chromosome 06"/>
</dbReference>
<gene>
    <name evidence="2" type="ORF">LAZ67_6003101</name>
</gene>
<organism evidence="2 3">
    <name type="scientific">Cordylochernes scorpioides</name>
    <dbReference type="NCBI Taxonomy" id="51811"/>
    <lineage>
        <taxon>Eukaryota</taxon>
        <taxon>Metazoa</taxon>
        <taxon>Ecdysozoa</taxon>
        <taxon>Arthropoda</taxon>
        <taxon>Chelicerata</taxon>
        <taxon>Arachnida</taxon>
        <taxon>Pseudoscorpiones</taxon>
        <taxon>Cheliferoidea</taxon>
        <taxon>Chernetidae</taxon>
        <taxon>Cordylochernes</taxon>
    </lineage>
</organism>
<sequence length="95" mass="10953">MFGSPQKTRNFFNTESVMLPERWGKVVAKDGQYFEMKYIPLVMELPLMSPASCELWSVIHFLATKKNSAKDIHTELCQVYGEGCMSSGMVRRWVK</sequence>
<name>A0ABY6KKA4_9ARAC</name>